<feature type="region of interest" description="Disordered" evidence="4">
    <location>
        <begin position="139"/>
        <end position="187"/>
    </location>
</feature>
<organism evidence="6 7">
    <name type="scientific">Limulus polyphemus</name>
    <name type="common">Atlantic horseshoe crab</name>
    <dbReference type="NCBI Taxonomy" id="6850"/>
    <lineage>
        <taxon>Eukaryota</taxon>
        <taxon>Metazoa</taxon>
        <taxon>Ecdysozoa</taxon>
        <taxon>Arthropoda</taxon>
        <taxon>Chelicerata</taxon>
        <taxon>Merostomata</taxon>
        <taxon>Xiphosura</taxon>
        <taxon>Limulidae</taxon>
        <taxon>Limulus</taxon>
    </lineage>
</organism>
<evidence type="ECO:0000313" key="7">
    <source>
        <dbReference type="RefSeq" id="XP_022242407.1"/>
    </source>
</evidence>
<dbReference type="InterPro" id="IPR039041">
    <property type="entry name" value="Nav/unc-53"/>
</dbReference>
<proteinExistence type="inferred from homology"/>
<dbReference type="InterPro" id="IPR003593">
    <property type="entry name" value="AAA+_ATPase"/>
</dbReference>
<keyword evidence="2 3" id="KW-0175">Coiled coil</keyword>
<feature type="region of interest" description="Disordered" evidence="4">
    <location>
        <begin position="800"/>
        <end position="829"/>
    </location>
</feature>
<dbReference type="InterPro" id="IPR027417">
    <property type="entry name" value="P-loop_NTPase"/>
</dbReference>
<reference evidence="7" key="1">
    <citation type="submission" date="2025-08" db="UniProtKB">
        <authorList>
            <consortium name="RefSeq"/>
        </authorList>
    </citation>
    <scope>IDENTIFICATION</scope>
    <source>
        <tissue evidence="7">Muscle</tissue>
    </source>
</reference>
<sequence>MGVNKKYCAEDTRTLQRHPRLSKSEITLYTSPFNGMEYYGLEKLEDFYFQEKRNSFPDFYGGYPIPQYGVSNDSHSDYESAASESISPSECGSLCTAVAFNSSGSGKDSELGELRNTIDALKKQSTEAGLTKIALQSMQTTQRTMKGKMSRQFSTDSVSSVNSQSSTCSNPSVRYDNASSKGKKKKGWLRDSFSKAFSRSKKNKNGSVSDVEDLKHFQYDSSTPNSPLLGPHPLNKSLVNSFHSSANLCEKEDDHVPDLVKDLKKQLREKDMALTDIRLEALTSAHQLESLKDTVNKMKAEIMNLKQDNERLQQIVSSKSLNSSNNSLPARNSMENLEKNLSASEHSGPPNVDEDGNRVIISAYLCCHGDYKKVTTQNEPPQEMLIGSVSVDAKTKWDLLDNVVKKAFKEYVFRIDPVTNLGLNAESVLSYHIGNVVRAKEADVPDLLPCGYLIGDNMQIRITLKGTKQNSIDALAFETLIPKSIIQRYVSLLLEHRRIILCGPSGTGKTYLAQKLAEFLVFRNGKDLGPGAVATFSVDHKSASELRQYLSNLAEQCESSNGLDLPTVIILDNLHHVGSLDEVFNGFLSAKYQNCPYIIGTMNQATCSTTNLQLHHNFRWVLCANHMEPVKRFLGRYLRRKLVEEEVCRGIKNPILNKIIDWMPDVWTYLNKFLETHSSSDVTIGPRLFLSCPVNVSSSQVWFTDLWNYSIIPYLLEAIREGLQLYGRRAVWEDPTEWVQESYPWPSLGEPDWPQLLRLRPEDVGYEGHPTSSLGTKSVQSEVEADPLFNMLMRLQEAASYSSPHNNGNDSTSVHSTEDFLNTELESTL</sequence>
<dbReference type="GeneID" id="106460080"/>
<feature type="coiled-coil region" evidence="3">
    <location>
        <begin position="260"/>
        <end position="315"/>
    </location>
</feature>
<keyword evidence="6" id="KW-1185">Reference proteome</keyword>
<accession>A0ABM1SFK2</accession>
<evidence type="ECO:0000256" key="1">
    <source>
        <dbReference type="ARBA" id="ARBA00006255"/>
    </source>
</evidence>
<name>A0ABM1SFK2_LIMPO</name>
<feature type="compositionally biased region" description="Polar residues" evidence="4">
    <location>
        <begin position="800"/>
        <end position="815"/>
    </location>
</feature>
<feature type="compositionally biased region" description="Low complexity" evidence="4">
    <location>
        <begin position="154"/>
        <end position="173"/>
    </location>
</feature>
<dbReference type="InterPro" id="IPR057568">
    <property type="entry name" value="CortBP2_NAV1-like_AAA_lid"/>
</dbReference>
<protein>
    <submittedName>
        <fullName evidence="7">Neuron navigator 2-like</fullName>
    </submittedName>
</protein>
<dbReference type="PANTHER" id="PTHR12784:SF28">
    <property type="entry name" value="PROTEIN SICKIE"/>
    <property type="match status" value="1"/>
</dbReference>
<dbReference type="SMART" id="SM00382">
    <property type="entry name" value="AAA"/>
    <property type="match status" value="1"/>
</dbReference>
<dbReference type="CDD" id="cd00009">
    <property type="entry name" value="AAA"/>
    <property type="match status" value="1"/>
</dbReference>
<dbReference type="InterPro" id="IPR003959">
    <property type="entry name" value="ATPase_AAA_core"/>
</dbReference>
<dbReference type="RefSeq" id="XP_022242407.1">
    <property type="nucleotide sequence ID" value="XM_022386699.1"/>
</dbReference>
<dbReference type="InterPro" id="IPR003533">
    <property type="entry name" value="Doublecortin_dom"/>
</dbReference>
<gene>
    <name evidence="7" type="primary">LOC106460080</name>
</gene>
<dbReference type="Pfam" id="PF25408">
    <property type="entry name" value="AAA_lid_NAV1"/>
    <property type="match status" value="1"/>
</dbReference>
<dbReference type="PANTHER" id="PTHR12784">
    <property type="entry name" value="STEERIN"/>
    <property type="match status" value="1"/>
</dbReference>
<dbReference type="Pfam" id="PF23092">
    <property type="entry name" value="Ubiquitin_6"/>
    <property type="match status" value="1"/>
</dbReference>
<dbReference type="PROSITE" id="PS50309">
    <property type="entry name" value="DC"/>
    <property type="match status" value="1"/>
</dbReference>
<evidence type="ECO:0000256" key="2">
    <source>
        <dbReference type="ARBA" id="ARBA00023054"/>
    </source>
</evidence>
<evidence type="ECO:0000313" key="6">
    <source>
        <dbReference type="Proteomes" id="UP000694941"/>
    </source>
</evidence>
<evidence type="ECO:0000259" key="5">
    <source>
        <dbReference type="PROSITE" id="PS50309"/>
    </source>
</evidence>
<dbReference type="Pfam" id="PF00004">
    <property type="entry name" value="AAA"/>
    <property type="match status" value="1"/>
</dbReference>
<evidence type="ECO:0000256" key="3">
    <source>
        <dbReference type="SAM" id="Coils"/>
    </source>
</evidence>
<feature type="domain" description="Doublecortin" evidence="5">
    <location>
        <begin position="517"/>
        <end position="586"/>
    </location>
</feature>
<evidence type="ECO:0000256" key="4">
    <source>
        <dbReference type="SAM" id="MobiDB-lite"/>
    </source>
</evidence>
<dbReference type="SUPFAM" id="SSF52540">
    <property type="entry name" value="P-loop containing nucleoside triphosphate hydrolases"/>
    <property type="match status" value="1"/>
</dbReference>
<comment type="similarity">
    <text evidence="1">Belongs to the Nav/unc-53 family.</text>
</comment>
<dbReference type="InterPro" id="IPR057126">
    <property type="entry name" value="NAV1-like_ubiquitin-like"/>
</dbReference>
<dbReference type="Gene3D" id="3.40.50.300">
    <property type="entry name" value="P-loop containing nucleotide triphosphate hydrolases"/>
    <property type="match status" value="1"/>
</dbReference>
<dbReference type="Proteomes" id="UP000694941">
    <property type="component" value="Unplaced"/>
</dbReference>